<protein>
    <submittedName>
        <fullName evidence="2">Ovule protein</fullName>
    </submittedName>
</protein>
<name>A0A914ZZT0_PARUN</name>
<accession>A0A914ZZT0</accession>
<reference evidence="2" key="1">
    <citation type="submission" date="2022-11" db="UniProtKB">
        <authorList>
            <consortium name="WormBaseParasite"/>
        </authorList>
    </citation>
    <scope>IDENTIFICATION</scope>
</reference>
<dbReference type="Proteomes" id="UP000887569">
    <property type="component" value="Unplaced"/>
</dbReference>
<evidence type="ECO:0000313" key="1">
    <source>
        <dbReference type="Proteomes" id="UP000887569"/>
    </source>
</evidence>
<evidence type="ECO:0000313" key="2">
    <source>
        <dbReference type="WBParaSite" id="PgE026_g002_t04"/>
    </source>
</evidence>
<dbReference type="AlphaFoldDB" id="A0A914ZZT0"/>
<dbReference type="Gene3D" id="1.10.10.580">
    <property type="entry name" value="Structural maintenance of chromosome 1. Chain E"/>
    <property type="match status" value="1"/>
</dbReference>
<proteinExistence type="predicted"/>
<keyword evidence="1" id="KW-1185">Reference proteome</keyword>
<dbReference type="InterPro" id="IPR023093">
    <property type="entry name" value="ScpA-like_C"/>
</dbReference>
<dbReference type="WBParaSite" id="PgE026_g002_t04">
    <property type="protein sequence ID" value="PgE026_g002_t04"/>
    <property type="gene ID" value="PgE026_g002"/>
</dbReference>
<sequence>MDDYSDTVRSRDELIIRDPKKQFVHWSQMFDLRPSTTLRLNQTLCELFVGSKRDLIVPALKWDEGVSFSSAAKYSRTGIGDSEESLSAKGMEHASLSTRKYSERSRREVKISEWQVAVEATAAEGDEAKQVGETEEGSAARFFFRKDTRKSSVSVQERERRSTGFWGVFQENERIDAVMLDKTNPDVMGFEKSFSMLDNLNASVKGASPSRNSSTEGQVLAYGQADESKTIEEVYQKILGIVHRKGGDVVMISELLDKGSGRLVAVRTFCSLLWLVKRKLVTAQQDSLLGDIRITIVRRET</sequence>
<organism evidence="1 2">
    <name type="scientific">Parascaris univalens</name>
    <name type="common">Nematode worm</name>
    <dbReference type="NCBI Taxonomy" id="6257"/>
    <lineage>
        <taxon>Eukaryota</taxon>
        <taxon>Metazoa</taxon>
        <taxon>Ecdysozoa</taxon>
        <taxon>Nematoda</taxon>
        <taxon>Chromadorea</taxon>
        <taxon>Rhabditida</taxon>
        <taxon>Spirurina</taxon>
        <taxon>Ascaridomorpha</taxon>
        <taxon>Ascaridoidea</taxon>
        <taxon>Ascarididae</taxon>
        <taxon>Parascaris</taxon>
    </lineage>
</organism>